<keyword evidence="1" id="KW-0645">Protease</keyword>
<comment type="caution">
    <text evidence="4">The sequence shown here is derived from an EMBL/GenBank/DDBJ whole genome shotgun (WGS) entry which is preliminary data.</text>
</comment>
<evidence type="ECO:0000259" key="3">
    <source>
        <dbReference type="PROSITE" id="PS50175"/>
    </source>
</evidence>
<dbReference type="EMBL" id="AVOT02030276">
    <property type="protein sequence ID" value="MBW0523435.1"/>
    <property type="molecule type" value="Genomic_DNA"/>
</dbReference>
<evidence type="ECO:0000256" key="1">
    <source>
        <dbReference type="ARBA" id="ARBA00022750"/>
    </source>
</evidence>
<name>A0A9Q3I1Z0_9BASI</name>
<dbReference type="GO" id="GO:0004190">
    <property type="term" value="F:aspartic-type endopeptidase activity"/>
    <property type="evidence" value="ECO:0007669"/>
    <property type="project" value="UniProtKB-KW"/>
</dbReference>
<keyword evidence="2" id="KW-0378">Hydrolase</keyword>
<dbReference type="PROSITE" id="PS50175">
    <property type="entry name" value="ASP_PROT_RETROV"/>
    <property type="match status" value="1"/>
</dbReference>
<protein>
    <recommendedName>
        <fullName evidence="3">Peptidase A2 domain-containing protein</fullName>
    </recommendedName>
</protein>
<evidence type="ECO:0000256" key="2">
    <source>
        <dbReference type="ARBA" id="ARBA00022801"/>
    </source>
</evidence>
<dbReference type="Proteomes" id="UP000765509">
    <property type="component" value="Unassembled WGS sequence"/>
</dbReference>
<dbReference type="OrthoDB" id="5535068at2759"/>
<dbReference type="InterPro" id="IPR021109">
    <property type="entry name" value="Peptidase_aspartic_dom_sf"/>
</dbReference>
<reference evidence="4" key="1">
    <citation type="submission" date="2021-03" db="EMBL/GenBank/DDBJ databases">
        <title>Draft genome sequence of rust myrtle Austropuccinia psidii MF-1, a brazilian biotype.</title>
        <authorList>
            <person name="Quecine M.C."/>
            <person name="Pachon D.M.R."/>
            <person name="Bonatelli M.L."/>
            <person name="Correr F.H."/>
            <person name="Franceschini L.M."/>
            <person name="Leite T.F."/>
            <person name="Margarido G.R.A."/>
            <person name="Almeida C.A."/>
            <person name="Ferrarezi J.A."/>
            <person name="Labate C.A."/>
        </authorList>
    </citation>
    <scope>NUCLEOTIDE SEQUENCE</scope>
    <source>
        <strain evidence="4">MF-1</strain>
    </source>
</reference>
<dbReference type="CDD" id="cd00303">
    <property type="entry name" value="retropepsin_like"/>
    <property type="match status" value="1"/>
</dbReference>
<accession>A0A9Q3I1Z0</accession>
<dbReference type="SUPFAM" id="SSF50630">
    <property type="entry name" value="Acid proteases"/>
    <property type="match status" value="1"/>
</dbReference>
<evidence type="ECO:0000313" key="4">
    <source>
        <dbReference type="EMBL" id="MBW0523435.1"/>
    </source>
</evidence>
<dbReference type="PROSITE" id="PS00141">
    <property type="entry name" value="ASP_PROTEASE"/>
    <property type="match status" value="1"/>
</dbReference>
<feature type="domain" description="Peptidase A2" evidence="3">
    <location>
        <begin position="1"/>
        <end position="37"/>
    </location>
</feature>
<gene>
    <name evidence="4" type="ORF">O181_063150</name>
</gene>
<organism evidence="4 5">
    <name type="scientific">Austropuccinia psidii MF-1</name>
    <dbReference type="NCBI Taxonomy" id="1389203"/>
    <lineage>
        <taxon>Eukaryota</taxon>
        <taxon>Fungi</taxon>
        <taxon>Dikarya</taxon>
        <taxon>Basidiomycota</taxon>
        <taxon>Pucciniomycotina</taxon>
        <taxon>Pucciniomycetes</taxon>
        <taxon>Pucciniales</taxon>
        <taxon>Sphaerophragmiaceae</taxon>
        <taxon>Austropuccinia</taxon>
    </lineage>
</organism>
<dbReference type="AlphaFoldDB" id="A0A9Q3I1Z0"/>
<keyword evidence="5" id="KW-1185">Reference proteome</keyword>
<keyword evidence="1" id="KW-0064">Aspartyl protease</keyword>
<dbReference type="Gene3D" id="2.40.70.10">
    <property type="entry name" value="Acid Proteases"/>
    <property type="match status" value="1"/>
</dbReference>
<sequence>MALVDTGSELNIIPEDSAIKAGLTTRCLNMNLRGIGGHCTSIVGLAEFTPITLVTGEERSIHPFVARGVVHTVLGRPFLADNKIRLDFPQQKGKIFSYIEPDGRRLCLPICLSQKVGWREEPPAGIEACAFSKLEFRKELPKFNESSPKNQEKFEENCHQVLDIEEVKDSKDKVNIHEELSPINTEDFNLKIQEESSLGILPSRKENGNTCSQISQAIKSYNFKNPEEIRRKTLTRLLAPNKAWKSLSKGIFKNNWK</sequence>
<dbReference type="GO" id="GO:0006508">
    <property type="term" value="P:proteolysis"/>
    <property type="evidence" value="ECO:0007669"/>
    <property type="project" value="InterPro"/>
</dbReference>
<dbReference type="InterPro" id="IPR001969">
    <property type="entry name" value="Aspartic_peptidase_AS"/>
</dbReference>
<evidence type="ECO:0000313" key="5">
    <source>
        <dbReference type="Proteomes" id="UP000765509"/>
    </source>
</evidence>
<dbReference type="InterPro" id="IPR001995">
    <property type="entry name" value="Peptidase_A2_cat"/>
</dbReference>
<proteinExistence type="predicted"/>